<organism evidence="1">
    <name type="scientific">Siphoviridae sp. ctWdm1</name>
    <dbReference type="NCBI Taxonomy" id="2827883"/>
    <lineage>
        <taxon>Viruses</taxon>
        <taxon>Duplodnaviria</taxon>
        <taxon>Heunggongvirae</taxon>
        <taxon>Uroviricota</taxon>
        <taxon>Caudoviricetes</taxon>
    </lineage>
</organism>
<protein>
    <submittedName>
        <fullName evidence="1">Tail assembly chaperone protein</fullName>
    </submittedName>
</protein>
<accession>A0A8S5RXN6</accession>
<reference evidence="1" key="1">
    <citation type="journal article" date="2021" name="Proc. Natl. Acad. Sci. U.S.A.">
        <title>A Catalog of Tens of Thousands of Viruses from Human Metagenomes Reveals Hidden Associations with Chronic Diseases.</title>
        <authorList>
            <person name="Tisza M.J."/>
            <person name="Buck C.B."/>
        </authorList>
    </citation>
    <scope>NUCLEOTIDE SEQUENCE</scope>
    <source>
        <strain evidence="1">CtWdm1</strain>
    </source>
</reference>
<dbReference type="EMBL" id="BK032509">
    <property type="protein sequence ID" value="DAF43516.1"/>
    <property type="molecule type" value="Genomic_DNA"/>
</dbReference>
<evidence type="ECO:0000313" key="1">
    <source>
        <dbReference type="EMBL" id="DAF43516.1"/>
    </source>
</evidence>
<name>A0A8S5RXN6_9CAUD</name>
<dbReference type="InterPro" id="IPR038559">
    <property type="entry name" value="XkdN-like_sf"/>
</dbReference>
<dbReference type="Gene3D" id="3.30.2220.30">
    <property type="match status" value="1"/>
</dbReference>
<dbReference type="InterPro" id="IPR014986">
    <property type="entry name" value="XkdN-like"/>
</dbReference>
<dbReference type="Pfam" id="PF08890">
    <property type="entry name" value="Phage_TAC_5"/>
    <property type="match status" value="1"/>
</dbReference>
<proteinExistence type="predicted"/>
<sequence length="125" mass="14078">MENKKIVSIQDLIKNKEAIQERKNKLYDIEIPNFGVVTVKQPTMGLVAEATKMDDGGDQYLIYESFVEPKLKDSALLKAYECSEPTDIVNKIFKAGEIAFISKAIMSCAGYGNDLKFKLHDELKN</sequence>